<feature type="compositionally biased region" description="Low complexity" evidence="9">
    <location>
        <begin position="376"/>
        <end position="392"/>
    </location>
</feature>
<dbReference type="InterPro" id="IPR002125">
    <property type="entry name" value="CMP_dCMP_dom"/>
</dbReference>
<feature type="compositionally biased region" description="Basic and acidic residues" evidence="9">
    <location>
        <begin position="1353"/>
        <end position="1362"/>
    </location>
</feature>
<evidence type="ECO:0000313" key="11">
    <source>
        <dbReference type="EnsemblPlants" id="AUR62002956-RA:cds"/>
    </source>
</evidence>
<feature type="compositionally biased region" description="Basic and acidic residues" evidence="9">
    <location>
        <begin position="431"/>
        <end position="444"/>
    </location>
</feature>
<dbReference type="GO" id="GO:0052717">
    <property type="term" value="F:tRNA-specific adenosine-34 deaminase activity"/>
    <property type="evidence" value="ECO:0007669"/>
    <property type="project" value="UniProtKB-EC"/>
</dbReference>
<keyword evidence="6" id="KW-0378">Hydrolase</keyword>
<evidence type="ECO:0000259" key="10">
    <source>
        <dbReference type="PROSITE" id="PS51747"/>
    </source>
</evidence>
<dbReference type="InterPro" id="IPR016193">
    <property type="entry name" value="Cytidine_deaminase-like"/>
</dbReference>
<feature type="region of interest" description="Disordered" evidence="9">
    <location>
        <begin position="692"/>
        <end position="718"/>
    </location>
</feature>
<keyword evidence="4" id="KW-0819">tRNA processing</keyword>
<feature type="compositionally biased region" description="Basic and acidic residues" evidence="9">
    <location>
        <begin position="583"/>
        <end position="605"/>
    </location>
</feature>
<feature type="compositionally biased region" description="Polar residues" evidence="9">
    <location>
        <begin position="399"/>
        <end position="411"/>
    </location>
</feature>
<name>A0A803KV98_CHEQI</name>
<comment type="catalytic activity">
    <reaction evidence="8">
        <text>adenosine(34) in tRNA + H2O + H(+) = inosine(34) in tRNA + NH4(+)</text>
        <dbReference type="Rhea" id="RHEA:43168"/>
        <dbReference type="Rhea" id="RHEA-COMP:10373"/>
        <dbReference type="Rhea" id="RHEA-COMP:10374"/>
        <dbReference type="ChEBI" id="CHEBI:15377"/>
        <dbReference type="ChEBI" id="CHEBI:15378"/>
        <dbReference type="ChEBI" id="CHEBI:28938"/>
        <dbReference type="ChEBI" id="CHEBI:74411"/>
        <dbReference type="ChEBI" id="CHEBI:82852"/>
        <dbReference type="EC" id="3.5.4.33"/>
    </reaction>
</comment>
<feature type="region of interest" description="Disordered" evidence="9">
    <location>
        <begin position="1026"/>
        <end position="1063"/>
    </location>
</feature>
<dbReference type="SUPFAM" id="SSF53927">
    <property type="entry name" value="Cytidine deaminase-like"/>
    <property type="match status" value="1"/>
</dbReference>
<dbReference type="EnsemblPlants" id="AUR62002956-RA">
    <property type="protein sequence ID" value="AUR62002956-RA:cds"/>
    <property type="gene ID" value="AUR62002956"/>
</dbReference>
<feature type="compositionally biased region" description="Basic residues" evidence="9">
    <location>
        <begin position="1423"/>
        <end position="1436"/>
    </location>
</feature>
<protein>
    <recommendedName>
        <fullName evidence="3">tRNA(adenine(34)) deaminase</fullName>
        <ecNumber evidence="3">3.5.4.33</ecNumber>
    </recommendedName>
</protein>
<sequence length="1451" mass="162351">MMYTTYSSSSIISLRTYSAFNDYSFCSIEKCPSICCSCCSFPVNSCKLVVPTNPSILYGLRQSTLIQCPPSRRFILGSSDRYCCRSSIYDVGRCCCLESRCVKQERVVGLGRKSCNEECCVKEKRGIDVDKIRGRIGMPKRDFRSNALGDVEAMLSLLSEEVVEECGVVREKKRSSPREGKAVSKPNIERFKDRKPNVVIEKLKDRQPNVVNERLKDRKPNVDSVYREGDWKNYRLESGGRVQARFEGNKRDEERESSSIDEDGRLRRRESSSSYYSLSDSGDFGSDVEVEIQQDQFVGELLTSQKKDSRKSGGVVISEATKQDWERYRDEKDQELRSSKRDDFKVGGSIQRDWRKKSEKKLTADSEETDSRYFEQSKLSQAQQSSSMIASSSKKHLNYQEQSTSDVKSFGQSNSHNQNNNRSSRHSKSSSHHEYLTQKNRENVESSSTTWRRSGQEDDLKMVGSVQDTGCEYCKTSGRNMDKRMTQSDFQGHAGPTGMSAKLTTSAESLRENRQRKHDMSLSSHQSSVEEKSKQHDQIHVVTGQTSAERKSQHYHDIIFTDAIHAESSLRETQQSEAQIRNLMEKSKTTTENQSESRRRKEEKSSISLQTSHKEENKQHDDICLGTSLVDAGRKLQHYSGIMDTDASYSQDTLKSQQQSEIRMKLLEEKTASLVAAEEVKRLRQELDGKVTKNPKSSIVPHAERGDSGVHSSDLEVNSQSCSDRRVYNEQSFLKSKVKSVEELVEKRKRIDETIVLSTLRSEVQGPATGQFSGEATISQPSVPLISQTAVQQFSGEEAKSGKLVMTSPPYQSVSSSQFQEASSSSVRNDMGKTEEAGSGSSLKHPQSRTSSSYGEVYGSKSMSGEEYNHRDALISAARMQETSTQIVGEFTEKMRLEASSSDTSTENKLEKLDLKLQDKKYMLKGSNESDFDKTDLQKQGSEHPPQVASPNPKKKKAKKLDSKRSSADSETKGSSDQMWDVKDHFVHEASEMESLESPASGSVAVVRTGKSLWSTVANVCRLRWGSHSEKQKSPGEGKTSPSGSAGGESWFSGNEADDAVDDDDGIKAEQLGLLQEATSDQLLMETPRSQSKKDIVVNMDDKLSKVDAGASSSSSVVQSSSLSGDAFVSENINLNVPRLMSLSSPSMDLSKSSVSQLRRSNAFEDIDEPENNEAPISPSSETDVIASEGTDVIASEGTDELKTKKLQRSKVVLQRYDEWEDAYRREREQRKVDEIFMREALSEAMKAADAWEVPVGAVLVQNGKIIARGYNLVEELRDSTAHAEMLCIREASNFLRTWRLSETTLYVTLEPCPMCAGAILQARISTLVWGAPNKLLGADGSWIRLFPDGVEAEQHPEESEKPAAPVHPFHPKMDIRRGILQEECADIMQQFFQLKRRKAKAKAKEKDTSSSDESGQPSCFPKPHHRSKLLHKMHNVFHPSKQQADQSSGK</sequence>
<feature type="compositionally biased region" description="Basic and acidic residues" evidence="9">
    <location>
        <begin position="321"/>
        <end position="345"/>
    </location>
</feature>
<feature type="compositionally biased region" description="Basic and acidic residues" evidence="9">
    <location>
        <begin position="1027"/>
        <end position="1036"/>
    </location>
</feature>
<dbReference type="PROSITE" id="PS51747">
    <property type="entry name" value="CYT_DCMP_DEAMINASES_2"/>
    <property type="match status" value="1"/>
</dbReference>
<dbReference type="Gramene" id="AUR62002956-RA">
    <property type="protein sequence ID" value="AUR62002956-RA:cds"/>
    <property type="gene ID" value="AUR62002956"/>
</dbReference>
<evidence type="ECO:0000256" key="5">
    <source>
        <dbReference type="ARBA" id="ARBA00022723"/>
    </source>
</evidence>
<feature type="region of interest" description="Disordered" evidence="9">
    <location>
        <begin position="926"/>
        <end position="981"/>
    </location>
</feature>
<comment type="cofactor">
    <cofactor evidence="1">
        <name>Zn(2+)</name>
        <dbReference type="ChEBI" id="CHEBI:29105"/>
    </cofactor>
</comment>
<evidence type="ECO:0000256" key="8">
    <source>
        <dbReference type="ARBA" id="ARBA00048045"/>
    </source>
</evidence>
<keyword evidence="5" id="KW-0479">Metal-binding</keyword>
<accession>A0A803KV98</accession>
<dbReference type="RefSeq" id="XP_021755158.1">
    <property type="nucleotide sequence ID" value="XM_021899466.1"/>
</dbReference>
<feature type="compositionally biased region" description="Basic and acidic residues" evidence="9">
    <location>
        <begin position="960"/>
        <end position="981"/>
    </location>
</feature>
<feature type="region of interest" description="Disordered" evidence="9">
    <location>
        <begin position="245"/>
        <end position="282"/>
    </location>
</feature>
<dbReference type="PANTHER" id="PTHR11079">
    <property type="entry name" value="CYTOSINE DEAMINASE FAMILY MEMBER"/>
    <property type="match status" value="1"/>
</dbReference>
<feature type="region of interest" description="Disordered" evidence="9">
    <location>
        <begin position="801"/>
        <end position="865"/>
    </location>
</feature>
<feature type="compositionally biased region" description="Polar residues" evidence="9">
    <location>
        <begin position="1441"/>
        <end position="1451"/>
    </location>
</feature>
<dbReference type="Proteomes" id="UP000596660">
    <property type="component" value="Unplaced"/>
</dbReference>
<dbReference type="FunFam" id="3.40.140.10:FF:000005">
    <property type="entry name" value="tRNA-specific adenosine deaminase"/>
    <property type="match status" value="1"/>
</dbReference>
<evidence type="ECO:0000256" key="4">
    <source>
        <dbReference type="ARBA" id="ARBA00022694"/>
    </source>
</evidence>
<feature type="region of interest" description="Disordered" evidence="9">
    <location>
        <begin position="1352"/>
        <end position="1371"/>
    </location>
</feature>
<feature type="compositionally biased region" description="Basic and acidic residues" evidence="9">
    <location>
        <begin position="360"/>
        <end position="375"/>
    </location>
</feature>
<dbReference type="GO" id="GO:0002100">
    <property type="term" value="P:tRNA wobble adenosine to inosine editing"/>
    <property type="evidence" value="ECO:0007669"/>
    <property type="project" value="InterPro"/>
</dbReference>
<reference evidence="11" key="2">
    <citation type="submission" date="2021-03" db="UniProtKB">
        <authorList>
            <consortium name="EnsemblPlants"/>
        </authorList>
    </citation>
    <scope>IDENTIFICATION</scope>
</reference>
<feature type="region of interest" description="Disordered" evidence="9">
    <location>
        <begin position="304"/>
        <end position="465"/>
    </location>
</feature>
<evidence type="ECO:0000256" key="7">
    <source>
        <dbReference type="ARBA" id="ARBA00022833"/>
    </source>
</evidence>
<keyword evidence="12" id="KW-1185">Reference proteome</keyword>
<dbReference type="PANTHER" id="PTHR11079:SF179">
    <property type="entry name" value="TRNA(ADENINE(34)) DEAMINASE, CHLOROPLASTIC"/>
    <property type="match status" value="1"/>
</dbReference>
<dbReference type="GO" id="GO:0046872">
    <property type="term" value="F:metal ion binding"/>
    <property type="evidence" value="ECO:0007669"/>
    <property type="project" value="UniProtKB-KW"/>
</dbReference>
<feature type="compositionally biased region" description="Polar residues" evidence="9">
    <location>
        <begin position="839"/>
        <end position="854"/>
    </location>
</feature>
<feature type="region of interest" description="Disordered" evidence="9">
    <location>
        <begin position="583"/>
        <end position="620"/>
    </location>
</feature>
<feature type="region of interest" description="Disordered" evidence="9">
    <location>
        <begin position="482"/>
        <end position="539"/>
    </location>
</feature>
<feature type="compositionally biased region" description="Low complexity" evidence="9">
    <location>
        <begin position="272"/>
        <end position="282"/>
    </location>
</feature>
<evidence type="ECO:0000256" key="1">
    <source>
        <dbReference type="ARBA" id="ARBA00001947"/>
    </source>
</evidence>
<proteinExistence type="inferred from homology"/>
<feature type="domain" description="CMP/dCMP-type deaminase" evidence="10">
    <location>
        <begin position="1232"/>
        <end position="1354"/>
    </location>
</feature>
<dbReference type="GO" id="GO:0009507">
    <property type="term" value="C:chloroplast"/>
    <property type="evidence" value="ECO:0007669"/>
    <property type="project" value="TreeGrafter"/>
</dbReference>
<evidence type="ECO:0000313" key="12">
    <source>
        <dbReference type="Proteomes" id="UP000596660"/>
    </source>
</evidence>
<feature type="compositionally biased region" description="Low complexity" evidence="9">
    <location>
        <begin position="412"/>
        <end position="422"/>
    </location>
</feature>
<feature type="region of interest" description="Disordered" evidence="9">
    <location>
        <begin position="1163"/>
        <end position="1184"/>
    </location>
</feature>
<dbReference type="GeneID" id="110720430"/>
<dbReference type="Pfam" id="PF00383">
    <property type="entry name" value="dCMP_cyt_deam_1"/>
    <property type="match status" value="1"/>
</dbReference>
<dbReference type="Gene3D" id="3.40.140.10">
    <property type="entry name" value="Cytidine Deaminase, domain 2"/>
    <property type="match status" value="1"/>
</dbReference>
<feature type="compositionally biased region" description="Basic and acidic residues" evidence="9">
    <location>
        <begin position="247"/>
        <end position="271"/>
    </location>
</feature>
<gene>
    <name evidence="11" type="primary">LOC110720430</name>
</gene>
<comment type="subunit">
    <text evidence="2">Homodimer.</text>
</comment>
<dbReference type="InterPro" id="IPR028883">
    <property type="entry name" value="tRNA_aden_deaminase"/>
</dbReference>
<evidence type="ECO:0000256" key="3">
    <source>
        <dbReference type="ARBA" id="ARBA00012740"/>
    </source>
</evidence>
<evidence type="ECO:0000256" key="9">
    <source>
        <dbReference type="SAM" id="MobiDB-lite"/>
    </source>
</evidence>
<dbReference type="OMA" id="EEDMEIH"/>
<evidence type="ECO:0000256" key="6">
    <source>
        <dbReference type="ARBA" id="ARBA00022801"/>
    </source>
</evidence>
<feature type="compositionally biased region" description="Low complexity" evidence="9">
    <location>
        <begin position="812"/>
        <end position="826"/>
    </location>
</feature>
<dbReference type="EC" id="3.5.4.33" evidence="3"/>
<keyword evidence="7" id="KW-0862">Zinc</keyword>
<dbReference type="KEGG" id="cqi:110720430"/>
<evidence type="ECO:0000256" key="2">
    <source>
        <dbReference type="ARBA" id="ARBA00011738"/>
    </source>
</evidence>
<feature type="compositionally biased region" description="Basic and acidic residues" evidence="9">
    <location>
        <begin position="528"/>
        <end position="539"/>
    </location>
</feature>
<dbReference type="CDD" id="cd01285">
    <property type="entry name" value="nucleoside_deaminase"/>
    <property type="match status" value="1"/>
</dbReference>
<organism evidence="11 12">
    <name type="scientific">Chenopodium quinoa</name>
    <name type="common">Quinoa</name>
    <dbReference type="NCBI Taxonomy" id="63459"/>
    <lineage>
        <taxon>Eukaryota</taxon>
        <taxon>Viridiplantae</taxon>
        <taxon>Streptophyta</taxon>
        <taxon>Embryophyta</taxon>
        <taxon>Tracheophyta</taxon>
        <taxon>Spermatophyta</taxon>
        <taxon>Magnoliopsida</taxon>
        <taxon>eudicotyledons</taxon>
        <taxon>Gunneridae</taxon>
        <taxon>Pentapetalae</taxon>
        <taxon>Caryophyllales</taxon>
        <taxon>Chenopodiaceae</taxon>
        <taxon>Chenopodioideae</taxon>
        <taxon>Atripliceae</taxon>
        <taxon>Chenopodium</taxon>
    </lineage>
</organism>
<dbReference type="HAMAP" id="MF_00972">
    <property type="entry name" value="tRNA_aden_deaminase"/>
    <property type="match status" value="1"/>
</dbReference>
<feature type="region of interest" description="Disordered" evidence="9">
    <location>
        <begin position="1399"/>
        <end position="1451"/>
    </location>
</feature>
<reference evidence="11" key="1">
    <citation type="journal article" date="2017" name="Nature">
        <title>The genome of Chenopodium quinoa.</title>
        <authorList>
            <person name="Jarvis D.E."/>
            <person name="Ho Y.S."/>
            <person name="Lightfoot D.J."/>
            <person name="Schmoeckel S.M."/>
            <person name="Li B."/>
            <person name="Borm T.J.A."/>
            <person name="Ohyanagi H."/>
            <person name="Mineta K."/>
            <person name="Michell C.T."/>
            <person name="Saber N."/>
            <person name="Kharbatia N.M."/>
            <person name="Rupper R.R."/>
            <person name="Sharp A.R."/>
            <person name="Dally N."/>
            <person name="Boughton B.A."/>
            <person name="Woo Y.H."/>
            <person name="Gao G."/>
            <person name="Schijlen E.G.W.M."/>
            <person name="Guo X."/>
            <person name="Momin A.A."/>
            <person name="Negrao S."/>
            <person name="Al-Babili S."/>
            <person name="Gehring C."/>
            <person name="Roessner U."/>
            <person name="Jung C."/>
            <person name="Murphy K."/>
            <person name="Arold S.T."/>
            <person name="Gojobori T."/>
            <person name="van der Linden C.G."/>
            <person name="van Loo E.N."/>
            <person name="Jellen E.N."/>
            <person name="Maughan P.J."/>
            <person name="Tester M."/>
        </authorList>
    </citation>
    <scope>NUCLEOTIDE SEQUENCE [LARGE SCALE GENOMIC DNA]</scope>
    <source>
        <strain evidence="11">cv. PI 614886</strain>
    </source>
</reference>
<dbReference type="OrthoDB" id="408702at2759"/>